<gene>
    <name evidence="1" type="ORF">MTP13_08510</name>
</gene>
<reference evidence="1 2" key="1">
    <citation type="submission" date="2022-03" db="EMBL/GenBank/DDBJ databases">
        <title>Agromyces sp. isolated from the gut of P. brevitarsis seulensis larvae.</title>
        <authorList>
            <person name="Won M."/>
            <person name="Kwon S.-W."/>
        </authorList>
    </citation>
    <scope>NUCLEOTIDE SEQUENCE [LARGE SCALE GENOMIC DNA]</scope>
    <source>
        <strain evidence="1 2">KACC 16215</strain>
    </source>
</reference>
<dbReference type="EMBL" id="CP094533">
    <property type="protein sequence ID" value="UOE27804.1"/>
    <property type="molecule type" value="Genomic_DNA"/>
</dbReference>
<proteinExistence type="predicted"/>
<dbReference type="RefSeq" id="WP_243570636.1">
    <property type="nucleotide sequence ID" value="NZ_BAAARD010000001.1"/>
</dbReference>
<keyword evidence="2" id="KW-1185">Reference proteome</keyword>
<organism evidence="1 2">
    <name type="scientific">Agromyces soli</name>
    <dbReference type="NCBI Taxonomy" id="659012"/>
    <lineage>
        <taxon>Bacteria</taxon>
        <taxon>Bacillati</taxon>
        <taxon>Actinomycetota</taxon>
        <taxon>Actinomycetes</taxon>
        <taxon>Micrococcales</taxon>
        <taxon>Microbacteriaceae</taxon>
        <taxon>Agromyces</taxon>
    </lineage>
</organism>
<name>A0ABY4AXD0_9MICO</name>
<evidence type="ECO:0000313" key="2">
    <source>
        <dbReference type="Proteomes" id="UP000831304"/>
    </source>
</evidence>
<sequence>MRRRTPPVQHREFFRAMNSEEVIACLCTCTRAADHWYGAPIGAPALTAEELLGTVEPEPEPVRETAAHV</sequence>
<dbReference type="Proteomes" id="UP000831304">
    <property type="component" value="Chromosome"/>
</dbReference>
<accession>A0ABY4AXD0</accession>
<protein>
    <submittedName>
        <fullName evidence="1">Uncharacterized protein</fullName>
    </submittedName>
</protein>
<evidence type="ECO:0000313" key="1">
    <source>
        <dbReference type="EMBL" id="UOE27804.1"/>
    </source>
</evidence>